<dbReference type="OrthoDB" id="983188at2"/>
<protein>
    <submittedName>
        <fullName evidence="1">Uncharacterized protein</fullName>
    </submittedName>
</protein>
<accession>A0A7K0EVF0</accession>
<dbReference type="RefSeq" id="WP_154178845.1">
    <property type="nucleotide sequence ID" value="NZ_WJXZ01000015.1"/>
</dbReference>
<dbReference type="Proteomes" id="UP000441754">
    <property type="component" value="Unassembled WGS sequence"/>
</dbReference>
<evidence type="ECO:0000313" key="1">
    <source>
        <dbReference type="EMBL" id="MRS65471.1"/>
    </source>
</evidence>
<dbReference type="EMBL" id="WJXZ01000015">
    <property type="protein sequence ID" value="MRS65471.1"/>
    <property type="molecule type" value="Genomic_DNA"/>
</dbReference>
<dbReference type="AlphaFoldDB" id="A0A7K0EVF0"/>
<name>A0A7K0EVF0_9BACT</name>
<sequence>MGLIREPKSIDFVIESKPWTEDELVEFRALIKKNKEERKAKIQQKVSVSKRKAKVIADTSSPIAKK</sequence>
<organism evidence="1 2">
    <name type="scientific">Larkinella terrae</name>
    <dbReference type="NCBI Taxonomy" id="2025311"/>
    <lineage>
        <taxon>Bacteria</taxon>
        <taxon>Pseudomonadati</taxon>
        <taxon>Bacteroidota</taxon>
        <taxon>Cytophagia</taxon>
        <taxon>Cytophagales</taxon>
        <taxon>Spirosomataceae</taxon>
        <taxon>Larkinella</taxon>
    </lineage>
</organism>
<reference evidence="1 2" key="1">
    <citation type="journal article" date="2018" name="Antonie Van Leeuwenhoek">
        <title>Larkinella terrae sp. nov., isolated from soil on Jeju Island, South Korea.</title>
        <authorList>
            <person name="Ten L.N."/>
            <person name="Jeon J."/>
            <person name="Park S.J."/>
            <person name="Park S."/>
            <person name="Lee S.Y."/>
            <person name="Kim M.K."/>
            <person name="Jung H.Y."/>
        </authorList>
    </citation>
    <scope>NUCLEOTIDE SEQUENCE [LARGE SCALE GENOMIC DNA]</scope>
    <source>
        <strain evidence="1 2">KCTC 52001</strain>
    </source>
</reference>
<proteinExistence type="predicted"/>
<comment type="caution">
    <text evidence="1">The sequence shown here is derived from an EMBL/GenBank/DDBJ whole genome shotgun (WGS) entry which is preliminary data.</text>
</comment>
<evidence type="ECO:0000313" key="2">
    <source>
        <dbReference type="Proteomes" id="UP000441754"/>
    </source>
</evidence>
<gene>
    <name evidence="1" type="ORF">GJJ30_29540</name>
</gene>
<keyword evidence="2" id="KW-1185">Reference proteome</keyword>